<accession>A0ABV6E4F6</accession>
<dbReference type="Pfam" id="PF02518">
    <property type="entry name" value="HATPase_c"/>
    <property type="match status" value="1"/>
</dbReference>
<organism evidence="10 11">
    <name type="scientific">Nocardioides zeicaulis</name>
    <dbReference type="NCBI Taxonomy" id="1776857"/>
    <lineage>
        <taxon>Bacteria</taxon>
        <taxon>Bacillati</taxon>
        <taxon>Actinomycetota</taxon>
        <taxon>Actinomycetes</taxon>
        <taxon>Propionibacteriales</taxon>
        <taxon>Nocardioidaceae</taxon>
        <taxon>Nocardioides</taxon>
    </lineage>
</organism>
<comment type="subcellular location">
    <subcellularLocation>
        <location evidence="2">Cell membrane</location>
    </subcellularLocation>
</comment>
<dbReference type="InterPro" id="IPR005467">
    <property type="entry name" value="His_kinase_dom"/>
</dbReference>
<evidence type="ECO:0000256" key="6">
    <source>
        <dbReference type="ARBA" id="ARBA00022777"/>
    </source>
</evidence>
<feature type="transmembrane region" description="Helical" evidence="8">
    <location>
        <begin position="16"/>
        <end position="34"/>
    </location>
</feature>
<evidence type="ECO:0000256" key="3">
    <source>
        <dbReference type="ARBA" id="ARBA00012438"/>
    </source>
</evidence>
<keyword evidence="8" id="KW-0472">Membrane</keyword>
<dbReference type="Pfam" id="PF00512">
    <property type="entry name" value="HisKA"/>
    <property type="match status" value="1"/>
</dbReference>
<dbReference type="InterPro" id="IPR003594">
    <property type="entry name" value="HATPase_dom"/>
</dbReference>
<dbReference type="CDD" id="cd16922">
    <property type="entry name" value="HATPase_EvgS-ArcB-TorS-like"/>
    <property type="match status" value="1"/>
</dbReference>
<evidence type="ECO:0000256" key="2">
    <source>
        <dbReference type="ARBA" id="ARBA00004236"/>
    </source>
</evidence>
<dbReference type="Gene3D" id="1.10.287.130">
    <property type="match status" value="1"/>
</dbReference>
<sequence length="584" mass="62541">MGTNDAGARTRAPRPSLGVVAASLALLAAVVGYAVSDTWWVDRVCYDGTLLCAAVLAWVGAERGPRAGRTVPRLVALGISLSALGDFTWDLLDRLGLPTDVTVADPMWMSSYVALAGAVWLVIVRSRSDRGRDPAFVVDVLTVVVVSVLVFWRFAVGAILGQEGLGPLAKVVWASYPVLDAVLLAVVARALLSPRARSALGTTFALGVSVWLLSDTGSLVTSYEGLWRVVIDAGWMVAPVLMARSAWRSHPDPNLGAVGDTGLDVLQEKVRGWRASLGIAVVPLLVPSALEVSSDMLHAESHPWALALGSVLLVALALVRTALLMSSEERHVRELVAARDAALEASLAKSLFVATMSHEFRTPLTTLVGSLDMVRDTTLDDDQRFLVERMDRASTRLRALVEDVLDFSAIEAGRLHVDEQPFDLHRMLDDLLDDYRSVADRSGVGLSWHRDAGVPCQVVGDVVRLQQVLGNLLDNAFKFTPSGSIALRVATVRTSPERPEIVFSVSDTGIGIPADRLEAVFESFTQVDGSTTRPYEGSGLGLTIARRLAEAMGGTLQVTSEPGRGSTFEATLPLRPVPAAPVPR</sequence>
<feature type="transmembrane region" description="Helical" evidence="8">
    <location>
        <begin position="136"/>
        <end position="161"/>
    </location>
</feature>
<keyword evidence="7" id="KW-0902">Two-component regulatory system</keyword>
<evidence type="ECO:0000256" key="7">
    <source>
        <dbReference type="ARBA" id="ARBA00023012"/>
    </source>
</evidence>
<keyword evidence="6 10" id="KW-0418">Kinase</keyword>
<reference evidence="10 11" key="1">
    <citation type="submission" date="2024-09" db="EMBL/GenBank/DDBJ databases">
        <authorList>
            <person name="Sun Q."/>
            <person name="Mori K."/>
        </authorList>
    </citation>
    <scope>NUCLEOTIDE SEQUENCE [LARGE SCALE GENOMIC DNA]</scope>
    <source>
        <strain evidence="10 11">CCM 8654</strain>
    </source>
</reference>
<comment type="caution">
    <text evidence="10">The sequence shown here is derived from an EMBL/GenBank/DDBJ whole genome shotgun (WGS) entry which is preliminary data.</text>
</comment>
<keyword evidence="5" id="KW-0808">Transferase</keyword>
<protein>
    <recommendedName>
        <fullName evidence="3">histidine kinase</fullName>
        <ecNumber evidence="3">2.7.13.3</ecNumber>
    </recommendedName>
</protein>
<feature type="transmembrane region" description="Helical" evidence="8">
    <location>
        <begin position="71"/>
        <end position="87"/>
    </location>
</feature>
<dbReference type="Proteomes" id="UP001589698">
    <property type="component" value="Unassembled WGS sequence"/>
</dbReference>
<keyword evidence="8" id="KW-1133">Transmembrane helix</keyword>
<evidence type="ECO:0000313" key="10">
    <source>
        <dbReference type="EMBL" id="MFC0223867.1"/>
    </source>
</evidence>
<dbReference type="PANTHER" id="PTHR43711:SF1">
    <property type="entry name" value="HISTIDINE KINASE 1"/>
    <property type="match status" value="1"/>
</dbReference>
<evidence type="ECO:0000256" key="8">
    <source>
        <dbReference type="SAM" id="Phobius"/>
    </source>
</evidence>
<dbReference type="InterPro" id="IPR004358">
    <property type="entry name" value="Sig_transdc_His_kin-like_C"/>
</dbReference>
<feature type="transmembrane region" description="Helical" evidence="8">
    <location>
        <begin position="272"/>
        <end position="290"/>
    </location>
</feature>
<dbReference type="GO" id="GO:0016301">
    <property type="term" value="F:kinase activity"/>
    <property type="evidence" value="ECO:0007669"/>
    <property type="project" value="UniProtKB-KW"/>
</dbReference>
<feature type="transmembrane region" description="Helical" evidence="8">
    <location>
        <begin position="40"/>
        <end position="59"/>
    </location>
</feature>
<dbReference type="Gene3D" id="3.30.565.10">
    <property type="entry name" value="Histidine kinase-like ATPase, C-terminal domain"/>
    <property type="match status" value="1"/>
</dbReference>
<evidence type="ECO:0000256" key="4">
    <source>
        <dbReference type="ARBA" id="ARBA00022553"/>
    </source>
</evidence>
<keyword evidence="8" id="KW-0812">Transmembrane</keyword>
<evidence type="ECO:0000256" key="5">
    <source>
        <dbReference type="ARBA" id="ARBA00022679"/>
    </source>
</evidence>
<dbReference type="InterPro" id="IPR036890">
    <property type="entry name" value="HATPase_C_sf"/>
</dbReference>
<name>A0ABV6E4F6_9ACTN</name>
<dbReference type="EMBL" id="JBHLXH010000002">
    <property type="protein sequence ID" value="MFC0223867.1"/>
    <property type="molecule type" value="Genomic_DNA"/>
</dbReference>
<dbReference type="RefSeq" id="WP_378519663.1">
    <property type="nucleotide sequence ID" value="NZ_CBCSDI010000033.1"/>
</dbReference>
<dbReference type="InterPro" id="IPR003661">
    <property type="entry name" value="HisK_dim/P_dom"/>
</dbReference>
<feature type="transmembrane region" description="Helical" evidence="8">
    <location>
        <begin position="107"/>
        <end position="124"/>
    </location>
</feature>
<feature type="transmembrane region" description="Helical" evidence="8">
    <location>
        <begin position="173"/>
        <end position="192"/>
    </location>
</feature>
<dbReference type="InterPro" id="IPR050736">
    <property type="entry name" value="Sensor_HK_Regulatory"/>
</dbReference>
<dbReference type="SUPFAM" id="SSF55874">
    <property type="entry name" value="ATPase domain of HSP90 chaperone/DNA topoisomerase II/histidine kinase"/>
    <property type="match status" value="1"/>
</dbReference>
<dbReference type="SMART" id="SM00388">
    <property type="entry name" value="HisKA"/>
    <property type="match status" value="1"/>
</dbReference>
<feature type="transmembrane region" description="Helical" evidence="8">
    <location>
        <begin position="302"/>
        <end position="323"/>
    </location>
</feature>
<dbReference type="SMART" id="SM00387">
    <property type="entry name" value="HATPase_c"/>
    <property type="match status" value="1"/>
</dbReference>
<evidence type="ECO:0000259" key="9">
    <source>
        <dbReference type="PROSITE" id="PS50109"/>
    </source>
</evidence>
<keyword evidence="11" id="KW-1185">Reference proteome</keyword>
<evidence type="ECO:0000256" key="1">
    <source>
        <dbReference type="ARBA" id="ARBA00000085"/>
    </source>
</evidence>
<proteinExistence type="predicted"/>
<feature type="domain" description="Histidine kinase" evidence="9">
    <location>
        <begin position="355"/>
        <end position="576"/>
    </location>
</feature>
<dbReference type="EC" id="2.7.13.3" evidence="3"/>
<comment type="catalytic activity">
    <reaction evidence="1">
        <text>ATP + protein L-histidine = ADP + protein N-phospho-L-histidine.</text>
        <dbReference type="EC" id="2.7.13.3"/>
    </reaction>
</comment>
<dbReference type="SUPFAM" id="SSF47384">
    <property type="entry name" value="Homodimeric domain of signal transducing histidine kinase"/>
    <property type="match status" value="1"/>
</dbReference>
<dbReference type="PANTHER" id="PTHR43711">
    <property type="entry name" value="TWO-COMPONENT HISTIDINE KINASE"/>
    <property type="match status" value="1"/>
</dbReference>
<gene>
    <name evidence="10" type="ORF">ACFFJG_15370</name>
</gene>
<dbReference type="InterPro" id="IPR036097">
    <property type="entry name" value="HisK_dim/P_sf"/>
</dbReference>
<evidence type="ECO:0000313" key="11">
    <source>
        <dbReference type="Proteomes" id="UP001589698"/>
    </source>
</evidence>
<dbReference type="PROSITE" id="PS50109">
    <property type="entry name" value="HIS_KIN"/>
    <property type="match status" value="1"/>
</dbReference>
<keyword evidence="4" id="KW-0597">Phosphoprotein</keyword>
<dbReference type="PRINTS" id="PR00344">
    <property type="entry name" value="BCTRLSENSOR"/>
</dbReference>
<dbReference type="CDD" id="cd00082">
    <property type="entry name" value="HisKA"/>
    <property type="match status" value="1"/>
</dbReference>